<evidence type="ECO:0000256" key="1">
    <source>
        <dbReference type="SAM" id="MobiDB-lite"/>
    </source>
</evidence>
<accession>A0A0L1J904</accession>
<feature type="compositionally biased region" description="Polar residues" evidence="1">
    <location>
        <begin position="31"/>
        <end position="42"/>
    </location>
</feature>
<comment type="caution">
    <text evidence="2">The sequence shown here is derived from an EMBL/GenBank/DDBJ whole genome shotgun (WGS) entry which is preliminary data.</text>
</comment>
<organism evidence="2 3">
    <name type="scientific">Aspergillus nomiae NRRL (strain ATCC 15546 / NRRL 13137 / CBS 260.88 / M93)</name>
    <dbReference type="NCBI Taxonomy" id="1509407"/>
    <lineage>
        <taxon>Eukaryota</taxon>
        <taxon>Fungi</taxon>
        <taxon>Dikarya</taxon>
        <taxon>Ascomycota</taxon>
        <taxon>Pezizomycotina</taxon>
        <taxon>Eurotiomycetes</taxon>
        <taxon>Eurotiomycetidae</taxon>
        <taxon>Eurotiales</taxon>
        <taxon>Aspergillaceae</taxon>
        <taxon>Aspergillus</taxon>
        <taxon>Aspergillus subgen. Circumdati</taxon>
    </lineage>
</organism>
<feature type="compositionally biased region" description="Low complexity" evidence="1">
    <location>
        <begin position="43"/>
        <end position="54"/>
    </location>
</feature>
<proteinExistence type="predicted"/>
<name>A0A0L1J904_ASPN3</name>
<dbReference type="RefSeq" id="XP_015409098.1">
    <property type="nucleotide sequence ID" value="XM_015549479.1"/>
</dbReference>
<dbReference type="EMBL" id="JNOM01000059">
    <property type="protein sequence ID" value="KNG88175.1"/>
    <property type="molecule type" value="Genomic_DNA"/>
</dbReference>
<protein>
    <submittedName>
        <fullName evidence="2">Uncharacterized protein</fullName>
    </submittedName>
</protein>
<gene>
    <name evidence="2" type="ORF">ANOM_004222</name>
</gene>
<sequence length="143" mass="15774">MAPGLPLKGVRRTLSIMKRPRHTPFDEKGDSTNQDGRGTISKTPTQQTGGQNQGVETCTLEHQTTARQGSTSCANSEGRLRALSALYRSELEDSRDDTNIATEEEVECINEQLPECFCLRCYGDCRNCLKKEEVYDGGDVGLT</sequence>
<evidence type="ECO:0000313" key="2">
    <source>
        <dbReference type="EMBL" id="KNG88175.1"/>
    </source>
</evidence>
<dbReference type="AlphaFoldDB" id="A0A0L1J904"/>
<evidence type="ECO:0000313" key="3">
    <source>
        <dbReference type="Proteomes" id="UP000037505"/>
    </source>
</evidence>
<reference evidence="2 3" key="1">
    <citation type="submission" date="2014-06" db="EMBL/GenBank/DDBJ databases">
        <title>The Genome of the Aflatoxigenic Filamentous Fungus Aspergillus nomius.</title>
        <authorList>
            <person name="Moore M.G."/>
            <person name="Shannon B.M."/>
            <person name="Brian M.M."/>
        </authorList>
    </citation>
    <scope>NUCLEOTIDE SEQUENCE [LARGE SCALE GENOMIC DNA]</scope>
    <source>
        <strain evidence="2 3">NRRL 13137</strain>
    </source>
</reference>
<feature type="region of interest" description="Disordered" evidence="1">
    <location>
        <begin position="1"/>
        <end position="55"/>
    </location>
</feature>
<keyword evidence="3" id="KW-1185">Reference proteome</keyword>
<dbReference type="Proteomes" id="UP000037505">
    <property type="component" value="Unassembled WGS sequence"/>
</dbReference>
<dbReference type="GeneID" id="26806026"/>
<dbReference type="OrthoDB" id="4503631at2759"/>